<protein>
    <submittedName>
        <fullName evidence="2">DUF1266 domain-containing protein</fullName>
    </submittedName>
</protein>
<reference evidence="2 3" key="1">
    <citation type="journal article" date="2020" name="G3 (Bethesda)">
        <title>CeMbio - The Caenorhabditis elegans Microbiome Resource.</title>
        <authorList>
            <person name="Dirksen P."/>
            <person name="Assie A."/>
            <person name="Zimmermann J."/>
            <person name="Zhang F."/>
            <person name="Tietje A.M."/>
            <person name="Marsh S.A."/>
            <person name="Felix M.A."/>
            <person name="Shapira M."/>
            <person name="Kaleta C."/>
            <person name="Schulenburg H."/>
            <person name="Samuel B."/>
        </authorList>
    </citation>
    <scope>NUCLEOTIDE SEQUENCE [LARGE SCALE GENOMIC DNA]</scope>
    <source>
        <strain evidence="2 3">BIGb0172</strain>
    </source>
</reference>
<dbReference type="KEGG" id="cpis:HS961_06710"/>
<dbReference type="AlphaFoldDB" id="A0A7G5EEX9"/>
<name>A0A7G5EEX9_9BURK</name>
<accession>A0A7G5EEX9</accession>
<dbReference type="EMBL" id="CP058554">
    <property type="protein sequence ID" value="QMV72554.1"/>
    <property type="molecule type" value="Genomic_DNA"/>
</dbReference>
<dbReference type="InterPro" id="IPR009677">
    <property type="entry name" value="DUF1266"/>
</dbReference>
<dbReference type="Pfam" id="PF06889">
    <property type="entry name" value="DUF1266"/>
    <property type="match status" value="1"/>
</dbReference>
<feature type="domain" description="DUF1266" evidence="1">
    <location>
        <begin position="120"/>
        <end position="220"/>
    </location>
</feature>
<evidence type="ECO:0000313" key="2">
    <source>
        <dbReference type="EMBL" id="QMV72554.1"/>
    </source>
</evidence>
<gene>
    <name evidence="2" type="ORF">HS961_06710</name>
</gene>
<dbReference type="RefSeq" id="WP_182326972.1">
    <property type="nucleotide sequence ID" value="NZ_CP058554.1"/>
</dbReference>
<evidence type="ECO:0000259" key="1">
    <source>
        <dbReference type="Pfam" id="PF06889"/>
    </source>
</evidence>
<sequence length="221" mass="24806">MIQILVAAIGLWLVWQCVQAFRRQWGSQATAASAPIAHYLLTPEQNWALALAHPMAFHALKGGFADSDMPAPTTSLAASLRPMALHAFGLRTDLDDAQVRAQLPERMRTRWWCLDVERLQAGEDARAAMAFACARTSFFVRTAAMLGWISPEQQWQLLQLNAARARDCFGSWQEFAQAYTQGRAQWVAKGRSDALGRSISPEELQHWLLDASHPWGAYAWR</sequence>
<organism evidence="2 3">
    <name type="scientific">Comamonas piscis</name>
    <dbReference type="NCBI Taxonomy" id="1562974"/>
    <lineage>
        <taxon>Bacteria</taxon>
        <taxon>Pseudomonadati</taxon>
        <taxon>Pseudomonadota</taxon>
        <taxon>Betaproteobacteria</taxon>
        <taxon>Burkholderiales</taxon>
        <taxon>Comamonadaceae</taxon>
        <taxon>Comamonas</taxon>
    </lineage>
</organism>
<evidence type="ECO:0000313" key="3">
    <source>
        <dbReference type="Proteomes" id="UP000515240"/>
    </source>
</evidence>
<proteinExistence type="predicted"/>
<dbReference type="Proteomes" id="UP000515240">
    <property type="component" value="Chromosome"/>
</dbReference>
<keyword evidence="3" id="KW-1185">Reference proteome</keyword>